<evidence type="ECO:0000313" key="1">
    <source>
        <dbReference type="EMBL" id="PZX19240.1"/>
    </source>
</evidence>
<sequence>MKQIIITTWLIVTTANIVTGQPMVQHNAVSLGLAECDATLSNAFSIFGSPAGLAEVPRSNVAAMGTRRFNIKELTMASLAANWRTQHGTVSVGLSQTGFATWQSSLYAASFARRFGRVSAGFQINYWHEYQAQVGSFSNITSQAAIIYHPSNDLSIGVNLINPEQSTIDYGIYTMPLPSVMTIGAAWKPVKGSKIFLEADQPVEGDMQIATAIEGQIHAKLALRGGYSLTRDQMSAGLGIMLKPLKVDLGLQNNMTLGWITSFAITYDI</sequence>
<proteinExistence type="predicted"/>
<dbReference type="RefSeq" id="WP_111444618.1">
    <property type="nucleotide sequence ID" value="NZ_QKZK01000005.1"/>
</dbReference>
<reference evidence="1 2" key="1">
    <citation type="submission" date="2018-06" db="EMBL/GenBank/DDBJ databases">
        <title>Genomic Encyclopedia of Archaeal and Bacterial Type Strains, Phase II (KMG-II): from individual species to whole genera.</title>
        <authorList>
            <person name="Goeker M."/>
        </authorList>
    </citation>
    <scope>NUCLEOTIDE SEQUENCE [LARGE SCALE GENOMIC DNA]</scope>
    <source>
        <strain evidence="1 2">DSM 6779</strain>
    </source>
</reference>
<protein>
    <submittedName>
        <fullName evidence="1">Uncharacterized protein</fullName>
    </submittedName>
</protein>
<dbReference type="Proteomes" id="UP000249239">
    <property type="component" value="Unassembled WGS sequence"/>
</dbReference>
<organism evidence="1 2">
    <name type="scientific">Breznakibacter xylanolyticus</name>
    <dbReference type="NCBI Taxonomy" id="990"/>
    <lineage>
        <taxon>Bacteria</taxon>
        <taxon>Pseudomonadati</taxon>
        <taxon>Bacteroidota</taxon>
        <taxon>Bacteroidia</taxon>
        <taxon>Marinilabiliales</taxon>
        <taxon>Marinilabiliaceae</taxon>
        <taxon>Breznakibacter</taxon>
    </lineage>
</organism>
<comment type="caution">
    <text evidence="1">The sequence shown here is derived from an EMBL/GenBank/DDBJ whole genome shotgun (WGS) entry which is preliminary data.</text>
</comment>
<evidence type="ECO:0000313" key="2">
    <source>
        <dbReference type="Proteomes" id="UP000249239"/>
    </source>
</evidence>
<name>A0A2W7NHC2_9BACT</name>
<dbReference type="OrthoDB" id="9786645at2"/>
<dbReference type="EMBL" id="QKZK01000005">
    <property type="protein sequence ID" value="PZX19240.1"/>
    <property type="molecule type" value="Genomic_DNA"/>
</dbReference>
<gene>
    <name evidence="1" type="ORF">LX69_00907</name>
</gene>
<accession>A0A2W7NHC2</accession>
<keyword evidence="2" id="KW-1185">Reference proteome</keyword>
<dbReference type="AlphaFoldDB" id="A0A2W7NHC2"/>